<proteinExistence type="predicted"/>
<protein>
    <recommendedName>
        <fullName evidence="3">YcxB family protein</fullName>
    </recommendedName>
</protein>
<keyword evidence="1" id="KW-0812">Transmembrane</keyword>
<feature type="transmembrane region" description="Helical" evidence="1">
    <location>
        <begin position="44"/>
        <end position="64"/>
    </location>
</feature>
<feature type="transmembrane region" description="Helical" evidence="1">
    <location>
        <begin position="12"/>
        <end position="32"/>
    </location>
</feature>
<name>A0AB33IQS5_9BACT</name>
<evidence type="ECO:0008006" key="3">
    <source>
        <dbReference type="Google" id="ProtNLM"/>
    </source>
</evidence>
<evidence type="ECO:0000256" key="1">
    <source>
        <dbReference type="SAM" id="Phobius"/>
    </source>
</evidence>
<reference evidence="2" key="1">
    <citation type="submission" date="2024-07" db="EMBL/GenBank/DDBJ databases">
        <title>Complete genome sequence of Prevotella sp. YM-2024 GTC17253.</title>
        <authorList>
            <person name="Hayashi M."/>
            <person name="Muto Y."/>
            <person name="Tanaka K."/>
            <person name="Niwa H."/>
        </authorList>
    </citation>
    <scope>NUCLEOTIDE SEQUENCE</scope>
    <source>
        <strain evidence="2">GTC17253</strain>
    </source>
</reference>
<dbReference type="AlphaFoldDB" id="A0AB33IQS5"/>
<keyword evidence="1" id="KW-1133">Transmembrane helix</keyword>
<gene>
    <name evidence="2" type="ORF">GTC17253_19460</name>
</gene>
<organism evidence="2">
    <name type="scientific">Prevotella sp. GTC17253</name>
    <dbReference type="NCBI Taxonomy" id="3236793"/>
    <lineage>
        <taxon>Bacteria</taxon>
        <taxon>Pseudomonadati</taxon>
        <taxon>Bacteroidota</taxon>
        <taxon>Bacteroidia</taxon>
        <taxon>Bacteroidales</taxon>
        <taxon>Prevotellaceae</taxon>
        <taxon>Prevotella</taxon>
    </lineage>
</organism>
<evidence type="ECO:0000313" key="2">
    <source>
        <dbReference type="EMBL" id="BFO71980.1"/>
    </source>
</evidence>
<dbReference type="EMBL" id="AP035785">
    <property type="protein sequence ID" value="BFO71980.1"/>
    <property type="molecule type" value="Genomic_DNA"/>
</dbReference>
<accession>A0AB33IQS5</accession>
<keyword evidence="1" id="KW-0472">Membrane</keyword>
<sequence>MPMMRDFVKIVYGLKVYVIALALVFLVGYYIWDIVFVKDSLVGGMMMLGILLAGLYFIMPYSAARRGFKAMRKRTKALHGVEDPEVVFEFGDRIVCRVNENVSYYDYAQIVKYKEHPHVVALMFTKNTGIMLDPQGFTVGTLEGFRRFVEEKCPQAKKGK</sequence>